<proteinExistence type="predicted"/>
<reference evidence="8" key="1">
    <citation type="journal article" date="2019" name="Int. J. Syst. Evol. Microbiol.">
        <title>The Global Catalogue of Microorganisms (GCM) 10K type strain sequencing project: providing services to taxonomists for standard genome sequencing and annotation.</title>
        <authorList>
            <consortium name="The Broad Institute Genomics Platform"/>
            <consortium name="The Broad Institute Genome Sequencing Center for Infectious Disease"/>
            <person name="Wu L."/>
            <person name="Ma J."/>
        </authorList>
    </citation>
    <scope>NUCLEOTIDE SEQUENCE [LARGE SCALE GENOMIC DNA]</scope>
    <source>
        <strain evidence="8">KCTC 52127</strain>
    </source>
</reference>
<feature type="transmembrane region" description="Helical" evidence="6">
    <location>
        <begin position="120"/>
        <end position="141"/>
    </location>
</feature>
<dbReference type="Pfam" id="PF01943">
    <property type="entry name" value="Polysacc_synt"/>
    <property type="match status" value="1"/>
</dbReference>
<feature type="transmembrane region" description="Helical" evidence="6">
    <location>
        <begin position="447"/>
        <end position="467"/>
    </location>
</feature>
<dbReference type="PANTHER" id="PTHR30250:SF11">
    <property type="entry name" value="O-ANTIGEN TRANSPORTER-RELATED"/>
    <property type="match status" value="1"/>
</dbReference>
<feature type="transmembrane region" description="Helical" evidence="6">
    <location>
        <begin position="220"/>
        <end position="237"/>
    </location>
</feature>
<sequence>MGIVFKQSFRNTLIIYLAFVVGGANTIILYPRILEGEFYGVVVFLLSASNVIMPLTAIGVQHSIVKFFSSYDSKEEKDRFLSTIIFLPMFIAIPIGFLVSQLYEQIGNHISEENPILKDYTFVIFVVAFACAYFEVFYSWVKVQMQSVFGNVLKEFWNRAMVLILLLAVLFDFLTKPQFIYFLTGAYVLRALVMMIYAFWQYFPKFTLQLPKNFKEVVRYSLYMVLAGSAGAILLDIDKVMIPGKEDVKLAAYYAVAVFIGSVIEAPGRAMGQILQPITSKTLNENNTKEVESLYKKSSTNLFLISGLFFLLVNCGINELFKLMPDKGYAGGELVVLMISGAKMFTMFLGNNGAIINNSSFYRISLPINVGMAVSVYFLNVWLFEVFGTDGLALATLLVIFTFNSIKLTIVKSKLSISPVTDKTFKIFSLIAVLFFGFYFWDFNFHPLINIVLKSAIIFVLYVIVAVKFKLSPEINNLISRFIKI</sequence>
<evidence type="ECO:0000256" key="6">
    <source>
        <dbReference type="SAM" id="Phobius"/>
    </source>
</evidence>
<evidence type="ECO:0000256" key="5">
    <source>
        <dbReference type="ARBA" id="ARBA00023136"/>
    </source>
</evidence>
<feature type="transmembrane region" description="Helical" evidence="6">
    <location>
        <begin position="329"/>
        <end position="349"/>
    </location>
</feature>
<dbReference type="InterPro" id="IPR002797">
    <property type="entry name" value="Polysacc_synth"/>
</dbReference>
<evidence type="ECO:0000256" key="4">
    <source>
        <dbReference type="ARBA" id="ARBA00022989"/>
    </source>
</evidence>
<accession>A0ABW5LW68</accession>
<name>A0ABW5LW68_9FLAO</name>
<comment type="caution">
    <text evidence="7">The sequence shown here is derived from an EMBL/GenBank/DDBJ whole genome shotgun (WGS) entry which is preliminary data.</text>
</comment>
<feature type="transmembrane region" description="Helical" evidence="6">
    <location>
        <begin position="361"/>
        <end position="379"/>
    </location>
</feature>
<protein>
    <submittedName>
        <fullName evidence="7">Lipopolysaccharide biosynthesis protein</fullName>
    </submittedName>
</protein>
<feature type="transmembrane region" description="Helical" evidence="6">
    <location>
        <begin position="13"/>
        <end position="31"/>
    </location>
</feature>
<feature type="transmembrane region" description="Helical" evidence="6">
    <location>
        <begin position="38"/>
        <end position="60"/>
    </location>
</feature>
<evidence type="ECO:0000256" key="2">
    <source>
        <dbReference type="ARBA" id="ARBA00022475"/>
    </source>
</evidence>
<feature type="transmembrane region" description="Helical" evidence="6">
    <location>
        <begin position="80"/>
        <end position="99"/>
    </location>
</feature>
<feature type="transmembrane region" description="Helical" evidence="6">
    <location>
        <begin position="156"/>
        <end position="174"/>
    </location>
</feature>
<dbReference type="RefSeq" id="WP_379666904.1">
    <property type="nucleotide sequence ID" value="NZ_JBHULH010000008.1"/>
</dbReference>
<feature type="transmembrane region" description="Helical" evidence="6">
    <location>
        <begin position="179"/>
        <end position="200"/>
    </location>
</feature>
<evidence type="ECO:0000256" key="1">
    <source>
        <dbReference type="ARBA" id="ARBA00004651"/>
    </source>
</evidence>
<evidence type="ECO:0000313" key="7">
    <source>
        <dbReference type="EMBL" id="MFD2568199.1"/>
    </source>
</evidence>
<organism evidence="7 8">
    <name type="scientific">Pseudotenacibaculum haliotis</name>
    <dbReference type="NCBI Taxonomy" id="1862138"/>
    <lineage>
        <taxon>Bacteria</taxon>
        <taxon>Pseudomonadati</taxon>
        <taxon>Bacteroidota</taxon>
        <taxon>Flavobacteriia</taxon>
        <taxon>Flavobacteriales</taxon>
        <taxon>Flavobacteriaceae</taxon>
        <taxon>Pseudotenacibaculum</taxon>
    </lineage>
</organism>
<dbReference type="PANTHER" id="PTHR30250">
    <property type="entry name" value="PST FAMILY PREDICTED COLANIC ACID TRANSPORTER"/>
    <property type="match status" value="1"/>
</dbReference>
<feature type="transmembrane region" description="Helical" evidence="6">
    <location>
        <begin position="302"/>
        <end position="323"/>
    </location>
</feature>
<feature type="transmembrane region" description="Helical" evidence="6">
    <location>
        <begin position="423"/>
        <end position="441"/>
    </location>
</feature>
<dbReference type="EMBL" id="JBHULH010000008">
    <property type="protein sequence ID" value="MFD2568199.1"/>
    <property type="molecule type" value="Genomic_DNA"/>
</dbReference>
<dbReference type="Proteomes" id="UP001597508">
    <property type="component" value="Unassembled WGS sequence"/>
</dbReference>
<evidence type="ECO:0000313" key="8">
    <source>
        <dbReference type="Proteomes" id="UP001597508"/>
    </source>
</evidence>
<keyword evidence="4 6" id="KW-1133">Transmembrane helix</keyword>
<evidence type="ECO:0000256" key="3">
    <source>
        <dbReference type="ARBA" id="ARBA00022692"/>
    </source>
</evidence>
<feature type="transmembrane region" description="Helical" evidence="6">
    <location>
        <begin position="391"/>
        <end position="411"/>
    </location>
</feature>
<keyword evidence="8" id="KW-1185">Reference proteome</keyword>
<dbReference type="InterPro" id="IPR050833">
    <property type="entry name" value="Poly_Biosynth_Transport"/>
</dbReference>
<keyword evidence="5 6" id="KW-0472">Membrane</keyword>
<keyword evidence="3 6" id="KW-0812">Transmembrane</keyword>
<comment type="subcellular location">
    <subcellularLocation>
        <location evidence="1">Cell membrane</location>
        <topology evidence="1">Multi-pass membrane protein</topology>
    </subcellularLocation>
</comment>
<gene>
    <name evidence="7" type="ORF">ACFSRZ_12505</name>
</gene>
<keyword evidence="2" id="KW-1003">Cell membrane</keyword>